<proteinExistence type="inferred from homology"/>
<dbReference type="InterPro" id="IPR045002">
    <property type="entry name" value="Ech1-like"/>
</dbReference>
<dbReference type="GO" id="GO:0051750">
    <property type="term" value="F:delta(3,5)-delta(2,4)-dienoyl-CoA isomerase activity"/>
    <property type="evidence" value="ECO:0007669"/>
    <property type="project" value="TreeGrafter"/>
</dbReference>
<dbReference type="PANTHER" id="PTHR43149">
    <property type="entry name" value="ENOYL-COA HYDRATASE"/>
    <property type="match status" value="1"/>
</dbReference>
<evidence type="ECO:0000256" key="4">
    <source>
        <dbReference type="ARBA" id="ARBA00022832"/>
    </source>
</evidence>
<evidence type="ECO:0000256" key="1">
    <source>
        <dbReference type="ARBA" id="ARBA00004275"/>
    </source>
</evidence>
<dbReference type="FunFam" id="1.10.12.10:FF:000004">
    <property type="entry name" value="Delta3,5-delta2,4-dienoyl-CoA isomerase"/>
    <property type="match status" value="1"/>
</dbReference>
<dbReference type="SUPFAM" id="SSF52096">
    <property type="entry name" value="ClpP/crotonase"/>
    <property type="match status" value="1"/>
</dbReference>
<evidence type="ECO:0000256" key="3">
    <source>
        <dbReference type="ARBA" id="ARBA00005254"/>
    </source>
</evidence>
<comment type="pathway">
    <text evidence="2">Lipid metabolism; fatty acid beta-oxidation.</text>
</comment>
<keyword evidence="4" id="KW-0276">Fatty acid metabolism</keyword>
<accession>A0A9P8QUI7</accession>
<name>A0A9P8QUI7_9HYPO</name>
<dbReference type="PANTHER" id="PTHR43149:SF1">
    <property type="entry name" value="DELTA(3,5)-DELTA(2,4)-DIENOYL-COA ISOMERASE, MITOCHONDRIAL"/>
    <property type="match status" value="1"/>
</dbReference>
<keyword evidence="7" id="KW-0576">Peroxisome</keyword>
<evidence type="ECO:0008006" key="11">
    <source>
        <dbReference type="Google" id="ProtNLM"/>
    </source>
</evidence>
<dbReference type="Proteomes" id="UP000827724">
    <property type="component" value="Unassembled WGS sequence"/>
</dbReference>
<keyword evidence="8" id="KW-0413">Isomerase</keyword>
<evidence type="ECO:0000256" key="5">
    <source>
        <dbReference type="ARBA" id="ARBA00022990"/>
    </source>
</evidence>
<dbReference type="GO" id="GO:0005777">
    <property type="term" value="C:peroxisome"/>
    <property type="evidence" value="ECO:0007669"/>
    <property type="project" value="UniProtKB-SubCell"/>
</dbReference>
<evidence type="ECO:0000256" key="7">
    <source>
        <dbReference type="ARBA" id="ARBA00023140"/>
    </source>
</evidence>
<dbReference type="FunFam" id="3.90.226.10:FF:000024">
    <property type="entry name" value="Delta3,5-delta2,4-dienoyl-CoA isomerase"/>
    <property type="match status" value="1"/>
</dbReference>
<dbReference type="InterPro" id="IPR029045">
    <property type="entry name" value="ClpP/crotonase-like_dom_sf"/>
</dbReference>
<dbReference type="AlphaFoldDB" id="A0A9P8QUI7"/>
<comment type="subcellular location">
    <subcellularLocation>
        <location evidence="1">Peroxisome</location>
    </subcellularLocation>
</comment>
<dbReference type="InterPro" id="IPR001753">
    <property type="entry name" value="Enoyl-CoA_hydra/iso"/>
</dbReference>
<keyword evidence="10" id="KW-1185">Reference proteome</keyword>
<dbReference type="Gene3D" id="3.90.226.10">
    <property type="entry name" value="2-enoyl-CoA Hydratase, Chain A, domain 1"/>
    <property type="match status" value="1"/>
</dbReference>
<comment type="caution">
    <text evidence="9">The sequence shown here is derived from an EMBL/GenBank/DDBJ whole genome shotgun (WGS) entry which is preliminary data.</text>
</comment>
<evidence type="ECO:0000256" key="2">
    <source>
        <dbReference type="ARBA" id="ARBA00005005"/>
    </source>
</evidence>
<dbReference type="Gene3D" id="1.10.12.10">
    <property type="entry name" value="Lyase 2-enoyl-coa Hydratase, Chain A, domain 2"/>
    <property type="match status" value="1"/>
</dbReference>
<dbReference type="Pfam" id="PF00378">
    <property type="entry name" value="ECH_1"/>
    <property type="match status" value="1"/>
</dbReference>
<comment type="similarity">
    <text evidence="3">Belongs to the enoyl-CoA hydratase/isomerase family.</text>
</comment>
<organism evidence="9 10">
    <name type="scientific">Trichoderma cornu-damae</name>
    <dbReference type="NCBI Taxonomy" id="654480"/>
    <lineage>
        <taxon>Eukaryota</taxon>
        <taxon>Fungi</taxon>
        <taxon>Dikarya</taxon>
        <taxon>Ascomycota</taxon>
        <taxon>Pezizomycotina</taxon>
        <taxon>Sordariomycetes</taxon>
        <taxon>Hypocreomycetidae</taxon>
        <taxon>Hypocreales</taxon>
        <taxon>Hypocreaceae</taxon>
        <taxon>Trichoderma</taxon>
    </lineage>
</organism>
<keyword evidence="6" id="KW-0443">Lipid metabolism</keyword>
<evidence type="ECO:0000256" key="8">
    <source>
        <dbReference type="ARBA" id="ARBA00023235"/>
    </source>
</evidence>
<evidence type="ECO:0000313" key="9">
    <source>
        <dbReference type="EMBL" id="KAH6609528.1"/>
    </source>
</evidence>
<evidence type="ECO:0000256" key="6">
    <source>
        <dbReference type="ARBA" id="ARBA00023098"/>
    </source>
</evidence>
<dbReference type="OrthoDB" id="14970at2759"/>
<dbReference type="GO" id="GO:0006631">
    <property type="term" value="P:fatty acid metabolic process"/>
    <property type="evidence" value="ECO:0007669"/>
    <property type="project" value="UniProtKB-KW"/>
</dbReference>
<protein>
    <recommendedName>
        <fullName evidence="11">Enoyl-CoA hydratase/isomerase</fullName>
    </recommendedName>
</protein>
<dbReference type="CDD" id="cd06558">
    <property type="entry name" value="crotonase-like"/>
    <property type="match status" value="1"/>
</dbReference>
<keyword evidence="5" id="KW-0007">Acetylation</keyword>
<gene>
    <name evidence="9" type="ORF">Trco_002874</name>
</gene>
<dbReference type="InterPro" id="IPR014748">
    <property type="entry name" value="Enoyl-CoA_hydra_C"/>
</dbReference>
<reference evidence="9" key="1">
    <citation type="submission" date="2021-08" db="EMBL/GenBank/DDBJ databases">
        <title>Chromosome-Level Trichoderma cornu-damae using Hi-C Data.</title>
        <authorList>
            <person name="Kim C.S."/>
        </authorList>
    </citation>
    <scope>NUCLEOTIDE SEQUENCE</scope>
    <source>
        <strain evidence="9">KA19-0412C</strain>
    </source>
</reference>
<dbReference type="EMBL" id="JAIWOZ010000002">
    <property type="protein sequence ID" value="KAH6609528.1"/>
    <property type="molecule type" value="Genomic_DNA"/>
</dbReference>
<dbReference type="GO" id="GO:0005739">
    <property type="term" value="C:mitochondrion"/>
    <property type="evidence" value="ECO:0007669"/>
    <property type="project" value="TreeGrafter"/>
</dbReference>
<evidence type="ECO:0000313" key="10">
    <source>
        <dbReference type="Proteomes" id="UP000827724"/>
    </source>
</evidence>
<sequence length="290" mass="31029">MASSPADAGSPLAAYGGYKFFAVTSPKAFVAHVQIRRPEKLNAFSEAMWLEFGGVFRRLSEDADVRAVVLSGAGDRAFTAGLDVQSTSQDGTLMSKEQDPARKAKKMRAQIEEFQSSIGAMEKCEKPVICAMHGISLGLAIDIACCADIRICASNTRFAVKEVDIGLAADIGTLARLPKIVGSGSWVKEVCLTARDFSAQEALAVGFVSQVHEDKAKAVQAAIDLAASLAEKSPVAVQGTKELLNHARDHSTVDTLRYTQLWNSVALQGADFPSAILSVLKKQKPRFAKL</sequence>